<sequence length="50" mass="5808">MKNAIKTILTDLNHVFVKGDSDKVEQARVFLLLTIPFMSLMFIYGQFPIY</sequence>
<name>A0ABT1T2Q6_9SPHI</name>
<keyword evidence="1" id="KW-1133">Transmembrane helix</keyword>
<protein>
    <submittedName>
        <fullName evidence="2">Uncharacterized protein</fullName>
    </submittedName>
</protein>
<keyword evidence="3" id="KW-1185">Reference proteome</keyword>
<keyword evidence="1" id="KW-0472">Membrane</keyword>
<dbReference type="EMBL" id="JANHOH010000002">
    <property type="protein sequence ID" value="MCQ6958886.1"/>
    <property type="molecule type" value="Genomic_DNA"/>
</dbReference>
<proteinExistence type="predicted"/>
<evidence type="ECO:0000256" key="1">
    <source>
        <dbReference type="SAM" id="Phobius"/>
    </source>
</evidence>
<reference evidence="2 3" key="1">
    <citation type="submission" date="2022-07" db="EMBL/GenBank/DDBJ databases">
        <title>Mucilaginibacter sp. JC4.</title>
        <authorList>
            <person name="Le V."/>
            <person name="Ko S.-R."/>
            <person name="Ahn C.-Y."/>
            <person name="Oh H.-M."/>
        </authorList>
    </citation>
    <scope>NUCLEOTIDE SEQUENCE [LARGE SCALE GENOMIC DNA]</scope>
    <source>
        <strain evidence="2 3">JC4</strain>
    </source>
</reference>
<dbReference type="RefSeq" id="WP_256539082.1">
    <property type="nucleotide sequence ID" value="NZ_JANHOH010000002.1"/>
</dbReference>
<organism evidence="2 3">
    <name type="scientific">Mucilaginibacter aquariorum</name>
    <dbReference type="NCBI Taxonomy" id="2967225"/>
    <lineage>
        <taxon>Bacteria</taxon>
        <taxon>Pseudomonadati</taxon>
        <taxon>Bacteroidota</taxon>
        <taxon>Sphingobacteriia</taxon>
        <taxon>Sphingobacteriales</taxon>
        <taxon>Sphingobacteriaceae</taxon>
        <taxon>Mucilaginibacter</taxon>
    </lineage>
</organism>
<dbReference type="Proteomes" id="UP001204376">
    <property type="component" value="Unassembled WGS sequence"/>
</dbReference>
<accession>A0ABT1T2Q6</accession>
<feature type="transmembrane region" description="Helical" evidence="1">
    <location>
        <begin position="29"/>
        <end position="47"/>
    </location>
</feature>
<evidence type="ECO:0000313" key="3">
    <source>
        <dbReference type="Proteomes" id="UP001204376"/>
    </source>
</evidence>
<comment type="caution">
    <text evidence="2">The sequence shown here is derived from an EMBL/GenBank/DDBJ whole genome shotgun (WGS) entry which is preliminary data.</text>
</comment>
<keyword evidence="1" id="KW-0812">Transmembrane</keyword>
<gene>
    <name evidence="2" type="ORF">NPE20_13005</name>
</gene>
<evidence type="ECO:0000313" key="2">
    <source>
        <dbReference type="EMBL" id="MCQ6958886.1"/>
    </source>
</evidence>